<name>A0ABQ5XK17_9GAMM</name>
<sequence>MEIGSGLYLHPTVRTAISALQVGDRLSWLTCFTASAKLFDNGKRKSLFNFTRDHIGSMHFASIERADNDGRDVYGVLQIREEENIHAYFKFRLDAAAMCSRLDVGRQDGDEFLSLLLSLGLLFPVDDG</sequence>
<dbReference type="Proteomes" id="UP001156670">
    <property type="component" value="Unassembled WGS sequence"/>
</dbReference>
<accession>A0ABQ5XK17</accession>
<protein>
    <submittedName>
        <fullName evidence="1">Uncharacterized protein</fullName>
    </submittedName>
</protein>
<dbReference type="RefSeq" id="WP_284319799.1">
    <property type="nucleotide sequence ID" value="NZ_BSOB01000010.1"/>
</dbReference>
<keyword evidence="2" id="KW-1185">Reference proteome</keyword>
<gene>
    <name evidence="1" type="ORF">GCM10007901_09960</name>
</gene>
<comment type="caution">
    <text evidence="1">The sequence shown here is derived from an EMBL/GenBank/DDBJ whole genome shotgun (WGS) entry which is preliminary data.</text>
</comment>
<dbReference type="EMBL" id="BSOB01000010">
    <property type="protein sequence ID" value="GLQ92045.1"/>
    <property type="molecule type" value="Genomic_DNA"/>
</dbReference>
<evidence type="ECO:0000313" key="2">
    <source>
        <dbReference type="Proteomes" id="UP001156670"/>
    </source>
</evidence>
<organism evidence="1 2">
    <name type="scientific">Dyella acidisoli</name>
    <dbReference type="NCBI Taxonomy" id="1867834"/>
    <lineage>
        <taxon>Bacteria</taxon>
        <taxon>Pseudomonadati</taxon>
        <taxon>Pseudomonadota</taxon>
        <taxon>Gammaproteobacteria</taxon>
        <taxon>Lysobacterales</taxon>
        <taxon>Rhodanobacteraceae</taxon>
        <taxon>Dyella</taxon>
    </lineage>
</organism>
<proteinExistence type="predicted"/>
<reference evidence="2" key="1">
    <citation type="journal article" date="2019" name="Int. J. Syst. Evol. Microbiol.">
        <title>The Global Catalogue of Microorganisms (GCM) 10K type strain sequencing project: providing services to taxonomists for standard genome sequencing and annotation.</title>
        <authorList>
            <consortium name="The Broad Institute Genomics Platform"/>
            <consortium name="The Broad Institute Genome Sequencing Center for Infectious Disease"/>
            <person name="Wu L."/>
            <person name="Ma J."/>
        </authorList>
    </citation>
    <scope>NUCLEOTIDE SEQUENCE [LARGE SCALE GENOMIC DNA]</scope>
    <source>
        <strain evidence="2">NBRC 111980</strain>
    </source>
</reference>
<evidence type="ECO:0000313" key="1">
    <source>
        <dbReference type="EMBL" id="GLQ92045.1"/>
    </source>
</evidence>